<evidence type="ECO:0000313" key="3">
    <source>
        <dbReference type="EMBL" id="PKY44631.1"/>
    </source>
</evidence>
<dbReference type="Gene3D" id="1.10.10.60">
    <property type="entry name" value="Homeodomain-like"/>
    <property type="match status" value="1"/>
</dbReference>
<protein>
    <recommendedName>
        <fullName evidence="2">HTH CENPB-type domain-containing protein</fullName>
    </recommendedName>
</protein>
<dbReference type="Pfam" id="PF03221">
    <property type="entry name" value="HTH_Tnp_Tc5"/>
    <property type="match status" value="1"/>
</dbReference>
<dbReference type="InterPro" id="IPR009057">
    <property type="entry name" value="Homeodomain-like_sf"/>
</dbReference>
<reference evidence="3 4" key="1">
    <citation type="submission" date="2015-10" db="EMBL/GenBank/DDBJ databases">
        <title>Genome analyses suggest a sexual origin of heterokaryosis in a supposedly ancient asexual fungus.</title>
        <authorList>
            <person name="Ropars J."/>
            <person name="Sedzielewska K."/>
            <person name="Noel J."/>
            <person name="Charron P."/>
            <person name="Farinelli L."/>
            <person name="Marton T."/>
            <person name="Kruger M."/>
            <person name="Pelin A."/>
            <person name="Brachmann A."/>
            <person name="Corradi N."/>
        </authorList>
    </citation>
    <scope>NUCLEOTIDE SEQUENCE [LARGE SCALE GENOMIC DNA]</scope>
    <source>
        <strain evidence="3 4">A4</strain>
    </source>
</reference>
<dbReference type="VEuPathDB" id="FungiDB:RhiirA1_458054"/>
<keyword evidence="1" id="KW-0238">DNA-binding</keyword>
<feature type="domain" description="HTH CENPB-type" evidence="2">
    <location>
        <begin position="3"/>
        <end position="75"/>
    </location>
</feature>
<dbReference type="GO" id="GO:0003677">
    <property type="term" value="F:DNA binding"/>
    <property type="evidence" value="ECO:0007669"/>
    <property type="project" value="UniProtKB-KW"/>
</dbReference>
<sequence length="223" mass="26250">NPNIKRYKPVTYLEVKLALKEFVLNYQHRTVLSDAILIEKAKMIVNGLGIPQDALQFSSEWLHKFKDHNGICQRKLEGEASSAVEAIIANALPLLKKLYSNYPSEKIYNMDKTGLFYRLKSNRTFAIKQLSGCKLMDARIIMSFKQYYHHFHMRWILRYVEAGGHAKNLRMNVLQAICYIIQVWDEVEEFFNIPEENIVYEVSKDDQIIEKLVYLLRMLIRMI</sequence>
<dbReference type="Proteomes" id="UP000234323">
    <property type="component" value="Unassembled WGS sequence"/>
</dbReference>
<dbReference type="PROSITE" id="PS51253">
    <property type="entry name" value="HTH_CENPB"/>
    <property type="match status" value="1"/>
</dbReference>
<evidence type="ECO:0000256" key="1">
    <source>
        <dbReference type="ARBA" id="ARBA00023125"/>
    </source>
</evidence>
<dbReference type="InterPro" id="IPR006600">
    <property type="entry name" value="HTH_CenpB_DNA-bd_dom"/>
</dbReference>
<dbReference type="AlphaFoldDB" id="A0A2I1GDE5"/>
<evidence type="ECO:0000259" key="2">
    <source>
        <dbReference type="PROSITE" id="PS51253"/>
    </source>
</evidence>
<keyword evidence="4" id="KW-1185">Reference proteome</keyword>
<dbReference type="VEuPathDB" id="FungiDB:FUN_018350"/>
<feature type="non-terminal residue" evidence="3">
    <location>
        <position position="1"/>
    </location>
</feature>
<dbReference type="SUPFAM" id="SSF46689">
    <property type="entry name" value="Homeodomain-like"/>
    <property type="match status" value="1"/>
</dbReference>
<dbReference type="EMBL" id="LLXI01000335">
    <property type="protein sequence ID" value="PKY44631.1"/>
    <property type="molecule type" value="Genomic_DNA"/>
</dbReference>
<gene>
    <name evidence="3" type="ORF">RhiirA4_514297</name>
</gene>
<evidence type="ECO:0000313" key="4">
    <source>
        <dbReference type="Proteomes" id="UP000234323"/>
    </source>
</evidence>
<proteinExistence type="predicted"/>
<organism evidence="3 4">
    <name type="scientific">Rhizophagus irregularis</name>
    <dbReference type="NCBI Taxonomy" id="588596"/>
    <lineage>
        <taxon>Eukaryota</taxon>
        <taxon>Fungi</taxon>
        <taxon>Fungi incertae sedis</taxon>
        <taxon>Mucoromycota</taxon>
        <taxon>Glomeromycotina</taxon>
        <taxon>Glomeromycetes</taxon>
        <taxon>Glomerales</taxon>
        <taxon>Glomeraceae</taxon>
        <taxon>Rhizophagus</taxon>
    </lineage>
</organism>
<comment type="caution">
    <text evidence="3">The sequence shown here is derived from an EMBL/GenBank/DDBJ whole genome shotgun (WGS) entry which is preliminary data.</text>
</comment>
<name>A0A2I1GDE5_9GLOM</name>
<accession>A0A2I1GDE5</accession>